<dbReference type="Proteomes" id="UP001295423">
    <property type="component" value="Unassembled WGS sequence"/>
</dbReference>
<organism evidence="2 3">
    <name type="scientific">Cylindrotheca closterium</name>
    <dbReference type="NCBI Taxonomy" id="2856"/>
    <lineage>
        <taxon>Eukaryota</taxon>
        <taxon>Sar</taxon>
        <taxon>Stramenopiles</taxon>
        <taxon>Ochrophyta</taxon>
        <taxon>Bacillariophyta</taxon>
        <taxon>Bacillariophyceae</taxon>
        <taxon>Bacillariophycidae</taxon>
        <taxon>Bacillariales</taxon>
        <taxon>Bacillariaceae</taxon>
        <taxon>Cylindrotheca</taxon>
    </lineage>
</organism>
<sequence>MDAKTAEYCYFDVDINNFRKKLGTAAAFVDATNSRYGLSSKNLLSLGGSEIARLEEMISGDHEWSSKNTEVGGIETRPPTSGQRIVVKLHWTVAPIACENFATLCNNGSDKQKIPIGDCGKPLTYRGSPIHRVEKNFICQGGDFVKGNGSGGECIFGKRSFKDERPGLLKKHDRRGILAMGNSGKNSNTSQFYFTFAAAPQCDGKHVIFGELVSGMEVLDAIEEHGTSSGEPDVPMQVTDCGIYRPFEDPGAGYWYDQPDFEKYSGVSPQFIVRPRVVCLAPNKGALEKFKSAVGTACQVVESVELKEEDMADQVSLIHALMESFSVDVMLIAPACKNIKESIRLPTIWQAQGIDVAHVALIAKPIDAQDAIHQHSWISKQSKWQLDGSL</sequence>
<dbReference type="PROSITE" id="PS50072">
    <property type="entry name" value="CSA_PPIASE_2"/>
    <property type="match status" value="1"/>
</dbReference>
<feature type="domain" description="PPIase cyclophilin-type" evidence="1">
    <location>
        <begin position="84"/>
        <end position="243"/>
    </location>
</feature>
<dbReference type="GO" id="GO:0006457">
    <property type="term" value="P:protein folding"/>
    <property type="evidence" value="ECO:0007669"/>
    <property type="project" value="TreeGrafter"/>
</dbReference>
<proteinExistence type="predicted"/>
<dbReference type="GO" id="GO:0003755">
    <property type="term" value="F:peptidyl-prolyl cis-trans isomerase activity"/>
    <property type="evidence" value="ECO:0007669"/>
    <property type="project" value="InterPro"/>
</dbReference>
<reference evidence="2" key="1">
    <citation type="submission" date="2023-08" db="EMBL/GenBank/DDBJ databases">
        <authorList>
            <person name="Audoor S."/>
            <person name="Bilcke G."/>
        </authorList>
    </citation>
    <scope>NUCLEOTIDE SEQUENCE</scope>
</reference>
<dbReference type="Gene3D" id="2.40.100.10">
    <property type="entry name" value="Cyclophilin-like"/>
    <property type="match status" value="1"/>
</dbReference>
<dbReference type="EMBL" id="CAKOGP040000001">
    <property type="protein sequence ID" value="CAJ1897526.1"/>
    <property type="molecule type" value="Genomic_DNA"/>
</dbReference>
<dbReference type="InterPro" id="IPR029000">
    <property type="entry name" value="Cyclophilin-like_dom_sf"/>
</dbReference>
<keyword evidence="3" id="KW-1185">Reference proteome</keyword>
<dbReference type="PANTHER" id="PTHR11071">
    <property type="entry name" value="PEPTIDYL-PROLYL CIS-TRANS ISOMERASE"/>
    <property type="match status" value="1"/>
</dbReference>
<gene>
    <name evidence="2" type="ORF">CYCCA115_LOCUS226</name>
</gene>
<accession>A0AAD2FC08</accession>
<dbReference type="PANTHER" id="PTHR11071:SF561">
    <property type="entry name" value="PEPTIDYL-PROLYL CIS-TRANS ISOMERASE D-RELATED"/>
    <property type="match status" value="1"/>
</dbReference>
<evidence type="ECO:0000259" key="1">
    <source>
        <dbReference type="PROSITE" id="PS50072"/>
    </source>
</evidence>
<name>A0AAD2FC08_9STRA</name>
<dbReference type="AlphaFoldDB" id="A0AAD2FC08"/>
<comment type="caution">
    <text evidence="2">The sequence shown here is derived from an EMBL/GenBank/DDBJ whole genome shotgun (WGS) entry which is preliminary data.</text>
</comment>
<dbReference type="GO" id="GO:0005737">
    <property type="term" value="C:cytoplasm"/>
    <property type="evidence" value="ECO:0007669"/>
    <property type="project" value="TreeGrafter"/>
</dbReference>
<dbReference type="GO" id="GO:0016018">
    <property type="term" value="F:cyclosporin A binding"/>
    <property type="evidence" value="ECO:0007669"/>
    <property type="project" value="TreeGrafter"/>
</dbReference>
<dbReference type="SUPFAM" id="SSF50891">
    <property type="entry name" value="Cyclophilin-like"/>
    <property type="match status" value="1"/>
</dbReference>
<protein>
    <recommendedName>
        <fullName evidence="1">PPIase cyclophilin-type domain-containing protein</fullName>
    </recommendedName>
</protein>
<dbReference type="PRINTS" id="PR00153">
    <property type="entry name" value="CSAPPISMRASE"/>
</dbReference>
<dbReference type="Pfam" id="PF00160">
    <property type="entry name" value="Pro_isomerase"/>
    <property type="match status" value="1"/>
</dbReference>
<evidence type="ECO:0000313" key="2">
    <source>
        <dbReference type="EMBL" id="CAJ1897526.1"/>
    </source>
</evidence>
<dbReference type="InterPro" id="IPR002130">
    <property type="entry name" value="Cyclophilin-type_PPIase_dom"/>
</dbReference>
<evidence type="ECO:0000313" key="3">
    <source>
        <dbReference type="Proteomes" id="UP001295423"/>
    </source>
</evidence>